<dbReference type="EMBL" id="CP126969">
    <property type="protein sequence ID" value="WIM67652.1"/>
    <property type="molecule type" value="Genomic_DNA"/>
</dbReference>
<sequence length="134" mass="14645">MLRPFLIAVGILSLALGALGIVLPILPTTPFLLLSTYCFARSSTRLHTYLVNHRVFGTYIANYYNGTMTLGHKVRTLALLWVGILVSAWLIGKTITWIILPLIAVGVTIHIVTLAPRPQKTPVVVGAVEDDALR</sequence>
<protein>
    <submittedName>
        <fullName evidence="2">YbaN family protein</fullName>
    </submittedName>
</protein>
<proteinExistence type="predicted"/>
<accession>A0ABY8VEW3</accession>
<dbReference type="PANTHER" id="PTHR35813:SF1">
    <property type="entry name" value="INNER MEMBRANE PROTEIN YBAN"/>
    <property type="match status" value="1"/>
</dbReference>
<organism evidence="2 3">
    <name type="scientific">Corynebacterium breve</name>
    <dbReference type="NCBI Taxonomy" id="3049799"/>
    <lineage>
        <taxon>Bacteria</taxon>
        <taxon>Bacillati</taxon>
        <taxon>Actinomycetota</taxon>
        <taxon>Actinomycetes</taxon>
        <taxon>Mycobacteriales</taxon>
        <taxon>Corynebacteriaceae</taxon>
        <taxon>Corynebacterium</taxon>
    </lineage>
</organism>
<feature type="transmembrane region" description="Helical" evidence="1">
    <location>
        <begin position="98"/>
        <end position="115"/>
    </location>
</feature>
<dbReference type="PIRSF" id="PIRSF016789">
    <property type="entry name" value="DUF454"/>
    <property type="match status" value="1"/>
</dbReference>
<dbReference type="Pfam" id="PF04304">
    <property type="entry name" value="DUF454"/>
    <property type="match status" value="1"/>
</dbReference>
<evidence type="ECO:0000313" key="2">
    <source>
        <dbReference type="EMBL" id="WIM67652.1"/>
    </source>
</evidence>
<keyword evidence="1" id="KW-1133">Transmembrane helix</keyword>
<name>A0ABY8VEW3_9CORY</name>
<dbReference type="RefSeq" id="WP_284824897.1">
    <property type="nucleotide sequence ID" value="NZ_CP126969.1"/>
</dbReference>
<gene>
    <name evidence="2" type="ORF">QP027_11290</name>
</gene>
<reference evidence="2 3" key="1">
    <citation type="submission" date="2023-05" db="EMBL/GenBank/DDBJ databases">
        <title>Corynebacterium suedekumii sp. nov. and Corynebacterium breve sp. nov. isolated from raw cow's milk.</title>
        <authorList>
            <person name="Baer M.K."/>
            <person name="Mehl L."/>
            <person name="Hellmuth R."/>
            <person name="Marke G."/>
            <person name="Lipski A."/>
        </authorList>
    </citation>
    <scope>NUCLEOTIDE SEQUENCE [LARGE SCALE GENOMIC DNA]</scope>
    <source>
        <strain evidence="2 3">R4</strain>
    </source>
</reference>
<dbReference type="Proteomes" id="UP001225598">
    <property type="component" value="Chromosome"/>
</dbReference>
<dbReference type="PANTHER" id="PTHR35813">
    <property type="entry name" value="INNER MEMBRANE PROTEIN YBAN"/>
    <property type="match status" value="1"/>
</dbReference>
<keyword evidence="3" id="KW-1185">Reference proteome</keyword>
<evidence type="ECO:0000256" key="1">
    <source>
        <dbReference type="SAM" id="Phobius"/>
    </source>
</evidence>
<dbReference type="InterPro" id="IPR007401">
    <property type="entry name" value="DUF454"/>
</dbReference>
<evidence type="ECO:0000313" key="3">
    <source>
        <dbReference type="Proteomes" id="UP001225598"/>
    </source>
</evidence>
<keyword evidence="1" id="KW-0472">Membrane</keyword>
<keyword evidence="1" id="KW-0812">Transmembrane</keyword>
<feature type="transmembrane region" description="Helical" evidence="1">
    <location>
        <begin position="74"/>
        <end position="91"/>
    </location>
</feature>